<keyword evidence="1" id="KW-0328">Glycosyltransferase</keyword>
<dbReference type="InterPro" id="IPR002213">
    <property type="entry name" value="UDP_glucos_trans"/>
</dbReference>
<name>A0A812ISM2_9DINO</name>
<sequence>MEKIVQTGGLTGAEFCKLLSENSPQLEAIEALKKDLELPDLTLNTSLPLHGDHYSDLNLVTTTEELADEWADDAATYAAQGKAFAFVGPLIDVAGAKRCAGFKREVEELLPKRSSEESLKLHGRSSAVDEEFPMGVVESAVAAGRSIVLVSMGTVITGDSSNHGWGATDGSSMTGKQLCQAVFKAVFAELGDPAEGGGNLLVVAVGPQADALEGVEVPANALCRNILPQVDILRLKPRVFVTHGGQNSFMESMFAGTPLVVCPGFADQPANGAKAQAMKVGLCVDRPVSEEAAARYEGDVRDALRQVSEVPAFKHSADRVAQGLREAGGVDRAIQLLIEGRA</sequence>
<dbReference type="OrthoDB" id="425722at2759"/>
<dbReference type="Gene3D" id="3.40.50.2000">
    <property type="entry name" value="Glycogen Phosphorylase B"/>
    <property type="match status" value="1"/>
</dbReference>
<keyword evidence="4" id="KW-1185">Reference proteome</keyword>
<organism evidence="3 4">
    <name type="scientific">Symbiodinium necroappetens</name>
    <dbReference type="NCBI Taxonomy" id="1628268"/>
    <lineage>
        <taxon>Eukaryota</taxon>
        <taxon>Sar</taxon>
        <taxon>Alveolata</taxon>
        <taxon>Dinophyceae</taxon>
        <taxon>Suessiales</taxon>
        <taxon>Symbiodiniaceae</taxon>
        <taxon>Symbiodinium</taxon>
    </lineage>
</organism>
<dbReference type="Proteomes" id="UP000601435">
    <property type="component" value="Unassembled WGS sequence"/>
</dbReference>
<gene>
    <name evidence="3" type="primary">yojK</name>
    <name evidence="3" type="ORF">SNEC2469_LOCUS487</name>
</gene>
<protein>
    <submittedName>
        <fullName evidence="3">YojK protein</fullName>
    </submittedName>
</protein>
<dbReference type="SUPFAM" id="SSF53756">
    <property type="entry name" value="UDP-Glycosyltransferase/glycogen phosphorylase"/>
    <property type="match status" value="1"/>
</dbReference>
<dbReference type="EMBL" id="CAJNJA010002748">
    <property type="protein sequence ID" value="CAE7170608.1"/>
    <property type="molecule type" value="Genomic_DNA"/>
</dbReference>
<evidence type="ECO:0000313" key="4">
    <source>
        <dbReference type="Proteomes" id="UP000601435"/>
    </source>
</evidence>
<comment type="caution">
    <text evidence="3">The sequence shown here is derived from an EMBL/GenBank/DDBJ whole genome shotgun (WGS) entry which is preliminary data.</text>
</comment>
<dbReference type="AlphaFoldDB" id="A0A812ISM2"/>
<accession>A0A812ISM2</accession>
<dbReference type="PANTHER" id="PTHR48043:SF145">
    <property type="entry name" value="FI06409P-RELATED"/>
    <property type="match status" value="1"/>
</dbReference>
<evidence type="ECO:0000313" key="3">
    <source>
        <dbReference type="EMBL" id="CAE7170608.1"/>
    </source>
</evidence>
<dbReference type="InterPro" id="IPR050271">
    <property type="entry name" value="UDP-glycosyltransferase"/>
</dbReference>
<dbReference type="Pfam" id="PF00201">
    <property type="entry name" value="UDPGT"/>
    <property type="match status" value="1"/>
</dbReference>
<proteinExistence type="predicted"/>
<dbReference type="GO" id="GO:0008194">
    <property type="term" value="F:UDP-glycosyltransferase activity"/>
    <property type="evidence" value="ECO:0007669"/>
    <property type="project" value="InterPro"/>
</dbReference>
<evidence type="ECO:0000256" key="1">
    <source>
        <dbReference type="ARBA" id="ARBA00022676"/>
    </source>
</evidence>
<keyword evidence="2" id="KW-0808">Transferase</keyword>
<dbReference type="PANTHER" id="PTHR48043">
    <property type="entry name" value="EG:EG0003.4 PROTEIN-RELATED"/>
    <property type="match status" value="1"/>
</dbReference>
<reference evidence="3" key="1">
    <citation type="submission" date="2021-02" db="EMBL/GenBank/DDBJ databases">
        <authorList>
            <person name="Dougan E. K."/>
            <person name="Rhodes N."/>
            <person name="Thang M."/>
            <person name="Chan C."/>
        </authorList>
    </citation>
    <scope>NUCLEOTIDE SEQUENCE</scope>
</reference>
<evidence type="ECO:0000256" key="2">
    <source>
        <dbReference type="ARBA" id="ARBA00022679"/>
    </source>
</evidence>